<keyword evidence="1 3" id="KW-0597">Phosphoprotein</keyword>
<protein>
    <submittedName>
        <fullName evidence="6">Two component transcriptional regulator, LuxR family</fullName>
    </submittedName>
</protein>
<dbReference type="InterPro" id="IPR058245">
    <property type="entry name" value="NreC/VraR/RcsB-like_REC"/>
</dbReference>
<dbReference type="PANTHER" id="PTHR43214">
    <property type="entry name" value="TWO-COMPONENT RESPONSE REGULATOR"/>
    <property type="match status" value="1"/>
</dbReference>
<dbReference type="GO" id="GO:0003677">
    <property type="term" value="F:DNA binding"/>
    <property type="evidence" value="ECO:0007669"/>
    <property type="project" value="UniProtKB-KW"/>
</dbReference>
<keyword evidence="2" id="KW-0238">DNA-binding</keyword>
<keyword evidence="7" id="KW-1185">Reference proteome</keyword>
<dbReference type="Pfam" id="PF00072">
    <property type="entry name" value="Response_reg"/>
    <property type="match status" value="1"/>
</dbReference>
<name>A0A1Y6D2K7_9GAMM</name>
<dbReference type="PRINTS" id="PR00038">
    <property type="entry name" value="HTHLUXR"/>
</dbReference>
<dbReference type="STRING" id="1760988.SAMN02949497_4026"/>
<dbReference type="SMART" id="SM00448">
    <property type="entry name" value="REC"/>
    <property type="match status" value="1"/>
</dbReference>
<evidence type="ECO:0000313" key="7">
    <source>
        <dbReference type="Proteomes" id="UP000192923"/>
    </source>
</evidence>
<dbReference type="Pfam" id="PF00196">
    <property type="entry name" value="GerE"/>
    <property type="match status" value="1"/>
</dbReference>
<accession>A0A1Y6D2K7</accession>
<feature type="domain" description="HTH luxR-type" evidence="4">
    <location>
        <begin position="146"/>
        <end position="211"/>
    </location>
</feature>
<dbReference type="GO" id="GO:0000160">
    <property type="term" value="P:phosphorelay signal transduction system"/>
    <property type="evidence" value="ECO:0007669"/>
    <property type="project" value="InterPro"/>
</dbReference>
<dbReference type="SUPFAM" id="SSF46894">
    <property type="entry name" value="C-terminal effector domain of the bipartite response regulators"/>
    <property type="match status" value="1"/>
</dbReference>
<dbReference type="SUPFAM" id="SSF52172">
    <property type="entry name" value="CheY-like"/>
    <property type="match status" value="1"/>
</dbReference>
<proteinExistence type="predicted"/>
<dbReference type="SMART" id="SM00421">
    <property type="entry name" value="HTH_LUXR"/>
    <property type="match status" value="1"/>
</dbReference>
<evidence type="ECO:0000256" key="2">
    <source>
        <dbReference type="ARBA" id="ARBA00023125"/>
    </source>
</evidence>
<dbReference type="AlphaFoldDB" id="A0A1Y6D2K7"/>
<dbReference type="InterPro" id="IPR016032">
    <property type="entry name" value="Sig_transdc_resp-reg_C-effctor"/>
</dbReference>
<dbReference type="InterPro" id="IPR011006">
    <property type="entry name" value="CheY-like_superfamily"/>
</dbReference>
<evidence type="ECO:0000259" key="5">
    <source>
        <dbReference type="PROSITE" id="PS50110"/>
    </source>
</evidence>
<gene>
    <name evidence="6" type="ORF">SAMN02949497_4026</name>
</gene>
<dbReference type="CDD" id="cd06170">
    <property type="entry name" value="LuxR_C_like"/>
    <property type="match status" value="1"/>
</dbReference>
<dbReference type="RefSeq" id="WP_085215486.1">
    <property type="nucleotide sequence ID" value="NZ_AP019783.1"/>
</dbReference>
<evidence type="ECO:0000256" key="3">
    <source>
        <dbReference type="PROSITE-ProRule" id="PRU00169"/>
    </source>
</evidence>
<dbReference type="EMBL" id="FXAM01000001">
    <property type="protein sequence ID" value="SMF96620.1"/>
    <property type="molecule type" value="Genomic_DNA"/>
</dbReference>
<evidence type="ECO:0000313" key="6">
    <source>
        <dbReference type="EMBL" id="SMF96620.1"/>
    </source>
</evidence>
<dbReference type="CDD" id="cd17535">
    <property type="entry name" value="REC_NarL-like"/>
    <property type="match status" value="1"/>
</dbReference>
<reference evidence="6 7" key="1">
    <citation type="submission" date="2016-12" db="EMBL/GenBank/DDBJ databases">
        <authorList>
            <person name="Song W.-J."/>
            <person name="Kurnit D.M."/>
        </authorList>
    </citation>
    <scope>NUCLEOTIDE SEQUENCE [LARGE SCALE GENOMIC DNA]</scope>
    <source>
        <strain evidence="6 7">175</strain>
    </source>
</reference>
<dbReference type="PANTHER" id="PTHR43214:SF43">
    <property type="entry name" value="TWO-COMPONENT RESPONSE REGULATOR"/>
    <property type="match status" value="1"/>
</dbReference>
<organism evidence="6 7">
    <name type="scientific">Methylomagnum ishizawai</name>
    <dbReference type="NCBI Taxonomy" id="1760988"/>
    <lineage>
        <taxon>Bacteria</taxon>
        <taxon>Pseudomonadati</taxon>
        <taxon>Pseudomonadota</taxon>
        <taxon>Gammaproteobacteria</taxon>
        <taxon>Methylococcales</taxon>
        <taxon>Methylococcaceae</taxon>
        <taxon>Methylomagnum</taxon>
    </lineage>
</organism>
<evidence type="ECO:0000259" key="4">
    <source>
        <dbReference type="PROSITE" id="PS50043"/>
    </source>
</evidence>
<evidence type="ECO:0000256" key="1">
    <source>
        <dbReference type="ARBA" id="ARBA00022553"/>
    </source>
</evidence>
<dbReference type="InterPro" id="IPR039420">
    <property type="entry name" value="WalR-like"/>
</dbReference>
<dbReference type="GO" id="GO:0006355">
    <property type="term" value="P:regulation of DNA-templated transcription"/>
    <property type="evidence" value="ECO:0007669"/>
    <property type="project" value="InterPro"/>
</dbReference>
<feature type="modified residue" description="4-aspartylphosphate" evidence="3">
    <location>
        <position position="57"/>
    </location>
</feature>
<dbReference type="PROSITE" id="PS50043">
    <property type="entry name" value="HTH_LUXR_2"/>
    <property type="match status" value="1"/>
</dbReference>
<dbReference type="OrthoDB" id="9796655at2"/>
<dbReference type="Gene3D" id="3.40.50.2300">
    <property type="match status" value="1"/>
</dbReference>
<dbReference type="InterPro" id="IPR001789">
    <property type="entry name" value="Sig_transdc_resp-reg_receiver"/>
</dbReference>
<dbReference type="Proteomes" id="UP000192923">
    <property type="component" value="Unassembled WGS sequence"/>
</dbReference>
<dbReference type="InterPro" id="IPR000792">
    <property type="entry name" value="Tscrpt_reg_LuxR_C"/>
</dbReference>
<feature type="domain" description="Response regulatory" evidence="5">
    <location>
        <begin position="6"/>
        <end position="122"/>
    </location>
</feature>
<sequence>MNPKITVMLVDDHAVVRAGYRLLLSQSGSMEVVCEAGRSEEACQYYQDYRPMVTVMDLNLPGIGGLAALRRIIARDPAARILMFSIHDEHAYVTRALEAGARGYITKSCAPETLVEAVMKVAQGECYVEPELAQKLAVQTFIKNTGPTALNELSPREFDIFCLLAKGLTTREVADELQLGYKTVANYTTLVKSKLNARTTAEMAHIAYEYGLFRN</sequence>
<dbReference type="PROSITE" id="PS50110">
    <property type="entry name" value="RESPONSE_REGULATORY"/>
    <property type="match status" value="1"/>
</dbReference>